<organism evidence="2 3">
    <name type="scientific">Triticum urartu</name>
    <name type="common">Red wild einkorn</name>
    <name type="synonym">Crithodium urartu</name>
    <dbReference type="NCBI Taxonomy" id="4572"/>
    <lineage>
        <taxon>Eukaryota</taxon>
        <taxon>Viridiplantae</taxon>
        <taxon>Streptophyta</taxon>
        <taxon>Embryophyta</taxon>
        <taxon>Tracheophyta</taxon>
        <taxon>Spermatophyta</taxon>
        <taxon>Magnoliopsida</taxon>
        <taxon>Liliopsida</taxon>
        <taxon>Poales</taxon>
        <taxon>Poaceae</taxon>
        <taxon>BOP clade</taxon>
        <taxon>Pooideae</taxon>
        <taxon>Triticodae</taxon>
        <taxon>Triticeae</taxon>
        <taxon>Triticinae</taxon>
        <taxon>Triticum</taxon>
    </lineage>
</organism>
<dbReference type="Proteomes" id="UP000015106">
    <property type="component" value="Chromosome 2"/>
</dbReference>
<evidence type="ECO:0000256" key="1">
    <source>
        <dbReference type="SAM" id="MobiDB-lite"/>
    </source>
</evidence>
<feature type="region of interest" description="Disordered" evidence="1">
    <location>
        <begin position="1"/>
        <end position="50"/>
    </location>
</feature>
<dbReference type="EnsemblPlants" id="TuG1812G0200002458.01.T03">
    <property type="protein sequence ID" value="TuG1812G0200002458.01.T03"/>
    <property type="gene ID" value="TuG1812G0200002458.01"/>
</dbReference>
<dbReference type="EnsemblPlants" id="TuG1812G0200002458.01.T02">
    <property type="protein sequence ID" value="TuG1812G0200002458.01.T02"/>
    <property type="gene ID" value="TuG1812G0200002458.01"/>
</dbReference>
<name>A0A8R7TGS0_TRIUA</name>
<dbReference type="Gramene" id="TuG1812G0200002458.01.T02">
    <property type="protein sequence ID" value="TuG1812G0200002458.01.T02"/>
    <property type="gene ID" value="TuG1812G0200002458.01"/>
</dbReference>
<reference evidence="2" key="2">
    <citation type="submission" date="2018-03" db="EMBL/GenBank/DDBJ databases">
        <title>The Triticum urartu genome reveals the dynamic nature of wheat genome evolution.</title>
        <authorList>
            <person name="Ling H."/>
            <person name="Ma B."/>
            <person name="Shi X."/>
            <person name="Liu H."/>
            <person name="Dong L."/>
            <person name="Sun H."/>
            <person name="Cao Y."/>
            <person name="Gao Q."/>
            <person name="Zheng S."/>
            <person name="Li Y."/>
            <person name="Yu Y."/>
            <person name="Du H."/>
            <person name="Qi M."/>
            <person name="Li Y."/>
            <person name="Yu H."/>
            <person name="Cui Y."/>
            <person name="Wang N."/>
            <person name="Chen C."/>
            <person name="Wu H."/>
            <person name="Zhao Y."/>
            <person name="Zhang J."/>
            <person name="Li Y."/>
            <person name="Zhou W."/>
            <person name="Zhang B."/>
            <person name="Hu W."/>
            <person name="Eijk M."/>
            <person name="Tang J."/>
            <person name="Witsenboer H."/>
            <person name="Zhao S."/>
            <person name="Li Z."/>
            <person name="Zhang A."/>
            <person name="Wang D."/>
            <person name="Liang C."/>
        </authorList>
    </citation>
    <scope>NUCLEOTIDE SEQUENCE [LARGE SCALE GENOMIC DNA]</scope>
    <source>
        <strain evidence="2">cv. G1812</strain>
    </source>
</reference>
<dbReference type="Gramene" id="TuG1812G0200002458.01.T03">
    <property type="protein sequence ID" value="TuG1812G0200002458.01.T03"/>
    <property type="gene ID" value="TuG1812G0200002458.01"/>
</dbReference>
<sequence>MGQVWEEGRRLRGKPTGVGATENEDGVGRRGRLAGRNSRSKEAVSPWREAHWPEQQEQLHPLVGPTHRLLCCGPHGREGQLRRSWRRVQRPPPPLLFESTGAYALFPSVGLFILLRRWCAHLLQ</sequence>
<proteinExistence type="predicted"/>
<evidence type="ECO:0000313" key="3">
    <source>
        <dbReference type="Proteomes" id="UP000015106"/>
    </source>
</evidence>
<reference evidence="2" key="3">
    <citation type="submission" date="2022-06" db="UniProtKB">
        <authorList>
            <consortium name="EnsemblPlants"/>
        </authorList>
    </citation>
    <scope>IDENTIFICATION</scope>
</reference>
<dbReference type="Gramene" id="TuG1812G0200002458.01.T01">
    <property type="protein sequence ID" value="TuG1812G0200002458.01.T01"/>
    <property type="gene ID" value="TuG1812G0200002458.01"/>
</dbReference>
<feature type="compositionally biased region" description="Basic and acidic residues" evidence="1">
    <location>
        <begin position="1"/>
        <end position="10"/>
    </location>
</feature>
<accession>A0A8R7TGS0</accession>
<dbReference type="EnsemblPlants" id="TuG1812G0200002458.01.T01">
    <property type="protein sequence ID" value="TuG1812G0200002458.01.T01"/>
    <property type="gene ID" value="TuG1812G0200002458.01"/>
</dbReference>
<protein>
    <submittedName>
        <fullName evidence="2">Uncharacterized protein</fullName>
    </submittedName>
</protein>
<evidence type="ECO:0000313" key="2">
    <source>
        <dbReference type="EnsemblPlants" id="TuG1812G0200002458.01.T02"/>
    </source>
</evidence>
<reference evidence="3" key="1">
    <citation type="journal article" date="2013" name="Nature">
        <title>Draft genome of the wheat A-genome progenitor Triticum urartu.</title>
        <authorList>
            <person name="Ling H.Q."/>
            <person name="Zhao S."/>
            <person name="Liu D."/>
            <person name="Wang J."/>
            <person name="Sun H."/>
            <person name="Zhang C."/>
            <person name="Fan H."/>
            <person name="Li D."/>
            <person name="Dong L."/>
            <person name="Tao Y."/>
            <person name="Gao C."/>
            <person name="Wu H."/>
            <person name="Li Y."/>
            <person name="Cui Y."/>
            <person name="Guo X."/>
            <person name="Zheng S."/>
            <person name="Wang B."/>
            <person name="Yu K."/>
            <person name="Liang Q."/>
            <person name="Yang W."/>
            <person name="Lou X."/>
            <person name="Chen J."/>
            <person name="Feng M."/>
            <person name="Jian J."/>
            <person name="Zhang X."/>
            <person name="Luo G."/>
            <person name="Jiang Y."/>
            <person name="Liu J."/>
            <person name="Wang Z."/>
            <person name="Sha Y."/>
            <person name="Zhang B."/>
            <person name="Wu H."/>
            <person name="Tang D."/>
            <person name="Shen Q."/>
            <person name="Xue P."/>
            <person name="Zou S."/>
            <person name="Wang X."/>
            <person name="Liu X."/>
            <person name="Wang F."/>
            <person name="Yang Y."/>
            <person name="An X."/>
            <person name="Dong Z."/>
            <person name="Zhang K."/>
            <person name="Zhang X."/>
            <person name="Luo M.C."/>
            <person name="Dvorak J."/>
            <person name="Tong Y."/>
            <person name="Wang J."/>
            <person name="Yang H."/>
            <person name="Li Z."/>
            <person name="Wang D."/>
            <person name="Zhang A."/>
            <person name="Wang J."/>
        </authorList>
    </citation>
    <scope>NUCLEOTIDE SEQUENCE</scope>
    <source>
        <strain evidence="3">cv. G1812</strain>
    </source>
</reference>
<keyword evidence="3" id="KW-1185">Reference proteome</keyword>
<dbReference type="AlphaFoldDB" id="A0A8R7TGS0"/>